<comment type="subcellular location">
    <subcellularLocation>
        <location evidence="1">Endomembrane system</location>
        <topology evidence="1">Multi-pass membrane protein</topology>
    </subcellularLocation>
</comment>
<evidence type="ECO:0000256" key="5">
    <source>
        <dbReference type="SAM" id="Phobius"/>
    </source>
</evidence>
<keyword evidence="2 5" id="KW-0812">Transmembrane</keyword>
<gene>
    <name evidence="6" type="ORF">SAMN02982931_01736</name>
</gene>
<evidence type="ECO:0000256" key="4">
    <source>
        <dbReference type="ARBA" id="ARBA00023136"/>
    </source>
</evidence>
<accession>A0A1G6BQX2</accession>
<dbReference type="InterPro" id="IPR008217">
    <property type="entry name" value="Ccc1_fam"/>
</dbReference>
<dbReference type="Pfam" id="PF01988">
    <property type="entry name" value="VIT1"/>
    <property type="match status" value="1"/>
</dbReference>
<organism evidence="6 7">
    <name type="scientific">Bauldia litoralis</name>
    <dbReference type="NCBI Taxonomy" id="665467"/>
    <lineage>
        <taxon>Bacteria</taxon>
        <taxon>Pseudomonadati</taxon>
        <taxon>Pseudomonadota</taxon>
        <taxon>Alphaproteobacteria</taxon>
        <taxon>Hyphomicrobiales</taxon>
        <taxon>Kaistiaceae</taxon>
        <taxon>Bauldia</taxon>
    </lineage>
</organism>
<dbReference type="InterPro" id="IPR039376">
    <property type="entry name" value="Ferritin_CCC1_N"/>
</dbReference>
<name>A0A1G6BQX2_9HYPH</name>
<dbReference type="GO" id="GO:0005384">
    <property type="term" value="F:manganese ion transmembrane transporter activity"/>
    <property type="evidence" value="ECO:0007669"/>
    <property type="project" value="InterPro"/>
</dbReference>
<dbReference type="OrthoDB" id="9789677at2"/>
<dbReference type="InterPro" id="IPR009078">
    <property type="entry name" value="Ferritin-like_SF"/>
</dbReference>
<feature type="transmembrane region" description="Helical" evidence="5">
    <location>
        <begin position="286"/>
        <end position="310"/>
    </location>
</feature>
<dbReference type="PANTHER" id="PTHR31851">
    <property type="entry name" value="FE(2+)/MN(2+) TRANSPORTER PCL1"/>
    <property type="match status" value="1"/>
</dbReference>
<evidence type="ECO:0000256" key="3">
    <source>
        <dbReference type="ARBA" id="ARBA00022989"/>
    </source>
</evidence>
<dbReference type="EMBL" id="FMXQ01000003">
    <property type="protein sequence ID" value="SDB22955.1"/>
    <property type="molecule type" value="Genomic_DNA"/>
</dbReference>
<keyword evidence="4 5" id="KW-0472">Membrane</keyword>
<feature type="transmembrane region" description="Helical" evidence="5">
    <location>
        <begin position="351"/>
        <end position="372"/>
    </location>
</feature>
<sequence>MAVDDIARYRANLQGEVDSVALYTALSEAESDPKVAEVYRRLAAVEQDHVEVWRKEITGKGGSPGDIRPSIRARVLGWLAKRFGAAMVLPVIAATEARDHAVYQDQPEAIAAGLPADEQSHARVIRTAMAGSGGLAGPEIARLEGRHRAGSGNALRAAVLGANDGLVSNMSLVMGVAGAAAAEQTILLAGLAGLIAGACSMAMGEWLSVNSARELAEQQIALEANELEMFPEQEREELILIYQSKGLSETEATSVADRLLSQDGAAVDTLAREELGIDPSELGGSAWVAGASSFLLFSIGAIFPVAPFFFLTGTTAVIASLLSGGVALALIGFGTSLFTGRGVLFSAGRQLLIGYAAAGVTYAVGALVGVSLT</sequence>
<keyword evidence="7" id="KW-1185">Reference proteome</keyword>
<keyword evidence="3 5" id="KW-1133">Transmembrane helix</keyword>
<proteinExistence type="predicted"/>
<evidence type="ECO:0000313" key="7">
    <source>
        <dbReference type="Proteomes" id="UP000199071"/>
    </source>
</evidence>
<feature type="transmembrane region" description="Helical" evidence="5">
    <location>
        <begin position="316"/>
        <end position="339"/>
    </location>
</feature>
<reference evidence="6 7" key="1">
    <citation type="submission" date="2016-10" db="EMBL/GenBank/DDBJ databases">
        <authorList>
            <person name="de Groot N.N."/>
        </authorList>
    </citation>
    <scope>NUCLEOTIDE SEQUENCE [LARGE SCALE GENOMIC DNA]</scope>
    <source>
        <strain evidence="6 7">ATCC 35022</strain>
    </source>
</reference>
<dbReference type="STRING" id="665467.SAMN02982931_01736"/>
<dbReference type="Proteomes" id="UP000199071">
    <property type="component" value="Unassembled WGS sequence"/>
</dbReference>
<evidence type="ECO:0000313" key="6">
    <source>
        <dbReference type="EMBL" id="SDB22955.1"/>
    </source>
</evidence>
<dbReference type="SUPFAM" id="SSF47240">
    <property type="entry name" value="Ferritin-like"/>
    <property type="match status" value="1"/>
</dbReference>
<evidence type="ECO:0000256" key="1">
    <source>
        <dbReference type="ARBA" id="ARBA00004127"/>
    </source>
</evidence>
<dbReference type="CDD" id="cd01044">
    <property type="entry name" value="Ferritin_CCC1_N"/>
    <property type="match status" value="1"/>
</dbReference>
<evidence type="ECO:0000256" key="2">
    <source>
        <dbReference type="ARBA" id="ARBA00022692"/>
    </source>
</evidence>
<dbReference type="GO" id="GO:0030026">
    <property type="term" value="P:intracellular manganese ion homeostasis"/>
    <property type="evidence" value="ECO:0007669"/>
    <property type="project" value="InterPro"/>
</dbReference>
<dbReference type="AlphaFoldDB" id="A0A1G6BQX2"/>
<protein>
    <submittedName>
        <fullName evidence="6">Predicted Fe2+/Mn2+ transporter, VIT1/CCC1 family</fullName>
    </submittedName>
</protein>
<dbReference type="RefSeq" id="WP_090876012.1">
    <property type="nucleotide sequence ID" value="NZ_FMXQ01000003.1"/>
</dbReference>
<dbReference type="GO" id="GO:0012505">
    <property type="term" value="C:endomembrane system"/>
    <property type="evidence" value="ECO:0007669"/>
    <property type="project" value="UniProtKB-SubCell"/>
</dbReference>
<dbReference type="Pfam" id="PF03232">
    <property type="entry name" value="COQ7"/>
    <property type="match status" value="1"/>
</dbReference>